<evidence type="ECO:0000313" key="2">
    <source>
        <dbReference type="Proteomes" id="UP000640509"/>
    </source>
</evidence>
<dbReference type="EMBL" id="BMIV01000011">
    <property type="protein sequence ID" value="GGF74277.1"/>
    <property type="molecule type" value="Genomic_DNA"/>
</dbReference>
<organism evidence="1 2">
    <name type="scientific">Paracoccus acridae</name>
    <dbReference type="NCBI Taxonomy" id="1795310"/>
    <lineage>
        <taxon>Bacteria</taxon>
        <taxon>Pseudomonadati</taxon>
        <taxon>Pseudomonadota</taxon>
        <taxon>Alphaproteobacteria</taxon>
        <taxon>Rhodobacterales</taxon>
        <taxon>Paracoccaceae</taxon>
        <taxon>Paracoccus</taxon>
    </lineage>
</organism>
<dbReference type="InterPro" id="IPR013078">
    <property type="entry name" value="His_Pase_superF_clade-1"/>
</dbReference>
<dbReference type="Pfam" id="PF00300">
    <property type="entry name" value="His_Phos_1"/>
    <property type="match status" value="1"/>
</dbReference>
<gene>
    <name evidence="1" type="primary">bluF</name>
    <name evidence="1" type="ORF">GCM10011402_28650</name>
</gene>
<dbReference type="InterPro" id="IPR029033">
    <property type="entry name" value="His_PPase_superfam"/>
</dbReference>
<dbReference type="SMART" id="SM00855">
    <property type="entry name" value="PGAM"/>
    <property type="match status" value="1"/>
</dbReference>
<reference evidence="2" key="1">
    <citation type="journal article" date="2019" name="Int. J. Syst. Evol. Microbiol.">
        <title>The Global Catalogue of Microorganisms (GCM) 10K type strain sequencing project: providing services to taxonomists for standard genome sequencing and annotation.</title>
        <authorList>
            <consortium name="The Broad Institute Genomics Platform"/>
            <consortium name="The Broad Institute Genome Sequencing Center for Infectious Disease"/>
            <person name="Wu L."/>
            <person name="Ma J."/>
        </authorList>
    </citation>
    <scope>NUCLEOTIDE SEQUENCE [LARGE SCALE GENOMIC DNA]</scope>
    <source>
        <strain evidence="2">CGMCC 1.15419</strain>
    </source>
</reference>
<evidence type="ECO:0000313" key="1">
    <source>
        <dbReference type="EMBL" id="GGF74277.1"/>
    </source>
</evidence>
<keyword evidence="2" id="KW-1185">Reference proteome</keyword>
<dbReference type="SUPFAM" id="SSF53254">
    <property type="entry name" value="Phosphoglycerate mutase-like"/>
    <property type="match status" value="1"/>
</dbReference>
<dbReference type="Gene3D" id="3.40.50.1240">
    <property type="entry name" value="Phosphoglycerate mutase-like"/>
    <property type="match status" value="1"/>
</dbReference>
<sequence>MKLTGEPWAVSELRHAEMFLIRHAPVAGAGRLVGRLDLPADLSNQAGFSALAARIPEGAMLTSSPARRCLMTAEALMPGLAVRTNERLWEQDFGEWEGLDHTAIPDLGTLAPEALADHRPPQGESFRDLCARTTPALLDLARAGGTQIVIAHAGTVRAALALAVGSVAGALSFHVAPLSLTRFYVGPHGHWSVAEVNWQP</sequence>
<dbReference type="CDD" id="cd07067">
    <property type="entry name" value="HP_PGM_like"/>
    <property type="match status" value="1"/>
</dbReference>
<name>A0ABQ1VJZ6_9RHOB</name>
<dbReference type="Proteomes" id="UP000640509">
    <property type="component" value="Unassembled WGS sequence"/>
</dbReference>
<proteinExistence type="predicted"/>
<comment type="caution">
    <text evidence="1">The sequence shown here is derived from an EMBL/GenBank/DDBJ whole genome shotgun (WGS) entry which is preliminary data.</text>
</comment>
<accession>A0ABQ1VJZ6</accession>
<protein>
    <submittedName>
        <fullName evidence="1">Alpha-ribazole-5'-phosphate phosphatase</fullName>
    </submittedName>
</protein>